<evidence type="ECO:0000256" key="1">
    <source>
        <dbReference type="ARBA" id="ARBA00004613"/>
    </source>
</evidence>
<dbReference type="KEGG" id="sbz:A464_1363"/>
<dbReference type="RefSeq" id="WP_020844097.1">
    <property type="nucleotide sequence ID" value="NC_021870.1"/>
</dbReference>
<dbReference type="SUPFAM" id="SSF52058">
    <property type="entry name" value="L domain-like"/>
    <property type="match status" value="1"/>
</dbReference>
<dbReference type="InterPro" id="IPR051071">
    <property type="entry name" value="LRR-bact_E3_ubiq_ligases"/>
</dbReference>
<evidence type="ECO:0000313" key="6">
    <source>
        <dbReference type="Proteomes" id="UP000015042"/>
    </source>
</evidence>
<dbReference type="EMBL" id="CP006608">
    <property type="protein sequence ID" value="AGR58549.1"/>
    <property type="molecule type" value="Genomic_DNA"/>
</dbReference>
<accession>S5MVC6</accession>
<reference evidence="5 6" key="1">
    <citation type="submission" date="2013-07" db="EMBL/GenBank/DDBJ databases">
        <title>Genome sequence of Salmonella bongori N268-08 - a rare clinical isolate.</title>
        <authorList>
            <person name="Marti R."/>
            <person name="Hagens S."/>
            <person name="Loessner M.J."/>
            <person name="Klumpp J."/>
        </authorList>
    </citation>
    <scope>NUCLEOTIDE SEQUENCE [LARGE SCALE GENOMIC DNA]</scope>
    <source>
        <strain evidence="5 6">N268-08</strain>
    </source>
</reference>
<dbReference type="HOGENOM" id="CLU_477246_0_0_6"/>
<dbReference type="GO" id="GO:0005576">
    <property type="term" value="C:extracellular region"/>
    <property type="evidence" value="ECO:0007669"/>
    <property type="project" value="UniProtKB-SubCell"/>
</dbReference>
<dbReference type="eggNOG" id="COG4886">
    <property type="taxonomic scope" value="Bacteria"/>
</dbReference>
<dbReference type="PATRIC" id="fig|1197719.3.peg.1357"/>
<dbReference type="Proteomes" id="UP000015042">
    <property type="component" value="Chromosome"/>
</dbReference>
<gene>
    <name evidence="5" type="ORF">A464_1363</name>
</gene>
<evidence type="ECO:0000256" key="3">
    <source>
        <dbReference type="ARBA" id="ARBA00022614"/>
    </source>
</evidence>
<comment type="similarity">
    <text evidence="2">Belongs to the LRR-containing bacterial E3 ligase family.</text>
</comment>
<protein>
    <submittedName>
        <fullName evidence="5">Leucine-rich repeat protein</fullName>
    </submittedName>
</protein>
<evidence type="ECO:0000313" key="5">
    <source>
        <dbReference type="EMBL" id="AGR58549.1"/>
    </source>
</evidence>
<evidence type="ECO:0000256" key="4">
    <source>
        <dbReference type="ARBA" id="ARBA00022737"/>
    </source>
</evidence>
<evidence type="ECO:0000256" key="2">
    <source>
        <dbReference type="ARBA" id="ARBA00009868"/>
    </source>
</evidence>
<dbReference type="Gene3D" id="3.80.10.10">
    <property type="entry name" value="Ribonuclease Inhibitor"/>
    <property type="match status" value="2"/>
</dbReference>
<dbReference type="PANTHER" id="PTHR47114">
    <property type="match status" value="1"/>
</dbReference>
<name>S5MVC6_SALBN</name>
<dbReference type="PANTHER" id="PTHR47114:SF2">
    <property type="entry name" value="OLIGODENDROCYTE-MYELIN GLYCOPROTEIN"/>
    <property type="match status" value="1"/>
</dbReference>
<dbReference type="InterPro" id="IPR032675">
    <property type="entry name" value="LRR_dom_sf"/>
</dbReference>
<keyword evidence="4" id="KW-0677">Repeat</keyword>
<comment type="subcellular location">
    <subcellularLocation>
        <location evidence="1">Secreted</location>
    </subcellularLocation>
</comment>
<keyword evidence="3" id="KW-0433">Leucine-rich repeat</keyword>
<dbReference type="AlphaFoldDB" id="S5MVC6"/>
<organism evidence="5 6">
    <name type="scientific">Salmonella bongori N268-08</name>
    <dbReference type="NCBI Taxonomy" id="1197719"/>
    <lineage>
        <taxon>Bacteria</taxon>
        <taxon>Pseudomonadati</taxon>
        <taxon>Pseudomonadota</taxon>
        <taxon>Gammaproteobacteria</taxon>
        <taxon>Enterobacterales</taxon>
        <taxon>Enterobacteriaceae</taxon>
        <taxon>Salmonella</taxon>
    </lineage>
</organism>
<sequence>MKIGFQPTALQFQHKNNETISKYELLDKWRAESPDNERTERNIIFDNIMNAQSTGILHIEGRYVTSIPVLPDNIFELKLNGCFRLESIPPLPDGLKVLSLRSCHELNLPPLPDELQELSLLSCDKIESIDLLPGGLKNLSLMACSKLASILYLPDGLESLTLDSCYELKSIPLLSDNLKTLSISENRDIKLSQFPRGLESLTIDMHAYNNDSSFPALPYQLSSFSASYGKVVPSLPPQLSSLSLQHFSEILCTTLPDSLEKLDLQSCPFSPLMEMLPGGLKELSITSLKTGPDTVIDHLLPKNLKSLSLCFCENIKLPAKLPASLSSISLSSMDTITWEIQPYELPKGIDIKTDGYVKLNPDILTRNDITFYDLPAGEASIFQPGDIVYGLNKERKRVIELVESVYNLSQKDIIIQNTLTDAVWRGMDGPVFSKDEVIAERLNDVQRGISFRDFLSQHPRYNITDSKFSDLSNEDLWMKTSKAGLEFQTKLRDRTVIFLADCLVDTVSEIAAKKGKYGNAITAHELRWIYRNRNDDQVKNNVKFFLKGQAISHEDVFTKPGWEQYTPKNKK</sequence>
<proteinExistence type="inferred from homology"/>